<keyword evidence="11" id="KW-0675">Receptor</keyword>
<keyword evidence="12" id="KW-1185">Reference proteome</keyword>
<evidence type="ECO:0000313" key="12">
    <source>
        <dbReference type="Proteomes" id="UP001458880"/>
    </source>
</evidence>
<dbReference type="GO" id="GO:0010008">
    <property type="term" value="C:endosome membrane"/>
    <property type="evidence" value="ECO:0007669"/>
    <property type="project" value="UniProtKB-SubCell"/>
</dbReference>
<dbReference type="EMBL" id="JASPKY010000003">
    <property type="protein sequence ID" value="KAK9758461.1"/>
    <property type="molecule type" value="Genomic_DNA"/>
</dbReference>
<keyword evidence="7" id="KW-1015">Disulfide bond</keyword>
<dbReference type="GO" id="GO:0007041">
    <property type="term" value="P:lysosomal transport"/>
    <property type="evidence" value="ECO:0007669"/>
    <property type="project" value="InterPro"/>
</dbReference>
<dbReference type="SUPFAM" id="SSF50911">
    <property type="entry name" value="Mannose 6-phosphate receptor domain"/>
    <property type="match status" value="1"/>
</dbReference>
<feature type="compositionally biased region" description="Basic and acidic residues" evidence="8">
    <location>
        <begin position="435"/>
        <end position="448"/>
    </location>
</feature>
<evidence type="ECO:0000256" key="1">
    <source>
        <dbReference type="ARBA" id="ARBA00004308"/>
    </source>
</evidence>
<evidence type="ECO:0000256" key="7">
    <source>
        <dbReference type="ARBA" id="ARBA00023157"/>
    </source>
</evidence>
<sequence>MCLHTKRGDKKILGYFKNTKLTSRNGILSMEVIGDNCLKANVSFHCDYSAPAGGIVRIFPNDDNGCSYDISVKLPSVCVTKLNGDGDRSKVCSIKSGTSTTYDLTALTKYDENYRILNNNSGSTVEFQLNICNPLITGDATSLCKPQTAICLHNTSEPNFKKRFFTIGNYPGTLKFENDQLSLEFNNGDMCSNRQFASAKINFQCTMIDRNHEAAALTLAETDGCRYEFVWLTNVSCPRIEPVVVETTPQTSYRNSSCVIPYDSGKVINLTSIERKQFQIYHEKERANLTFNVCTMNYTKTYTNGRKEILYFNRTITYKNMEYYLGHQINCETTTSDDSNWNSLNMKLDCRYDDDDDVVFKLLYINNCTAYIQCNSALFCENNTRNSANPFAIEADQLQNVIEVLLQKWPNLTLNVRDVDIKRPRSDAQNAASKNENRKIKKNEENSVERGQQQQAPSTIYRNVTVCIITIGTKEIYLNKLAPVTLKSRSGNRYTIGMGGVEGGGGRQRERANMCNDYICKDGKTVATLNTCPNVSVVVNNSNGGGGDVSRSSPEVLEQEQPFVTTMFLKCNLNSNNNEKSIANFEVNDQLENDTSLTLSYPMEEVCLAPPVSSSSNVVLLAVGCIILTVSLIGCYRNVFLIQTEDVPETKKSRQIKFIFVC</sequence>
<dbReference type="PANTHER" id="PTHR15071">
    <property type="entry name" value="MANNOSE-6-PHOSPHATE RECEPTOR FAMILY MEMBER"/>
    <property type="match status" value="1"/>
</dbReference>
<evidence type="ECO:0000313" key="11">
    <source>
        <dbReference type="EMBL" id="KAK9758461.1"/>
    </source>
</evidence>
<gene>
    <name evidence="11" type="ORF">QE152_g600</name>
</gene>
<evidence type="ECO:0000256" key="3">
    <source>
        <dbReference type="ARBA" id="ARBA00022692"/>
    </source>
</evidence>
<comment type="subcellular location">
    <subcellularLocation>
        <location evidence="1">Endomembrane system</location>
    </subcellularLocation>
</comment>
<evidence type="ECO:0000256" key="2">
    <source>
        <dbReference type="ARBA" id="ARBA00022448"/>
    </source>
</evidence>
<dbReference type="GO" id="GO:0000139">
    <property type="term" value="C:Golgi membrane"/>
    <property type="evidence" value="ECO:0007669"/>
    <property type="project" value="UniProtKB-SubCell"/>
</dbReference>
<feature type="domain" description="MRH" evidence="10">
    <location>
        <begin position="1"/>
        <end position="80"/>
    </location>
</feature>
<keyword evidence="5 9" id="KW-1133">Transmembrane helix</keyword>
<feature type="region of interest" description="Disordered" evidence="8">
    <location>
        <begin position="425"/>
        <end position="455"/>
    </location>
</feature>
<evidence type="ECO:0000256" key="8">
    <source>
        <dbReference type="SAM" id="MobiDB-lite"/>
    </source>
</evidence>
<proteinExistence type="predicted"/>
<keyword evidence="3 9" id="KW-0812">Transmembrane</keyword>
<keyword evidence="4" id="KW-0732">Signal</keyword>
<dbReference type="PROSITE" id="PS51914">
    <property type="entry name" value="MRH"/>
    <property type="match status" value="2"/>
</dbReference>
<keyword evidence="6 9" id="KW-0472">Membrane</keyword>
<dbReference type="InterPro" id="IPR044865">
    <property type="entry name" value="MRH_dom"/>
</dbReference>
<reference evidence="11 12" key="1">
    <citation type="journal article" date="2024" name="BMC Genomics">
        <title>De novo assembly and annotation of Popillia japonica's genome with initial clues to its potential as an invasive pest.</title>
        <authorList>
            <person name="Cucini C."/>
            <person name="Boschi S."/>
            <person name="Funari R."/>
            <person name="Cardaioli E."/>
            <person name="Iannotti N."/>
            <person name="Marturano G."/>
            <person name="Paoli F."/>
            <person name="Bruttini M."/>
            <person name="Carapelli A."/>
            <person name="Frati F."/>
            <person name="Nardi F."/>
        </authorList>
    </citation>
    <scope>NUCLEOTIDE SEQUENCE [LARGE SCALE GENOMIC DNA]</scope>
    <source>
        <strain evidence="11">DMR45628</strain>
    </source>
</reference>
<evidence type="ECO:0000256" key="6">
    <source>
        <dbReference type="ARBA" id="ARBA00023136"/>
    </source>
</evidence>
<dbReference type="GO" id="GO:0038023">
    <property type="term" value="F:signaling receptor activity"/>
    <property type="evidence" value="ECO:0007669"/>
    <property type="project" value="InterPro"/>
</dbReference>
<feature type="transmembrane region" description="Helical" evidence="9">
    <location>
        <begin position="618"/>
        <end position="636"/>
    </location>
</feature>
<dbReference type="SMART" id="SM01404">
    <property type="entry name" value="CIMR"/>
    <property type="match status" value="1"/>
</dbReference>
<name>A0AAW1N9C7_POPJA</name>
<dbReference type="Proteomes" id="UP001458880">
    <property type="component" value="Unassembled WGS sequence"/>
</dbReference>
<feature type="domain" description="MRH" evidence="10">
    <location>
        <begin position="90"/>
        <end position="239"/>
    </location>
</feature>
<evidence type="ECO:0000256" key="9">
    <source>
        <dbReference type="SAM" id="Phobius"/>
    </source>
</evidence>
<protein>
    <submittedName>
        <fullName evidence="11">Cation-independent mannose-6-phosphate receptor repeat</fullName>
    </submittedName>
</protein>
<evidence type="ECO:0000259" key="10">
    <source>
        <dbReference type="PROSITE" id="PS51914"/>
    </source>
</evidence>
<dbReference type="Gene3D" id="2.70.130.10">
    <property type="entry name" value="Mannose-6-phosphate receptor binding domain"/>
    <property type="match status" value="1"/>
</dbReference>
<organism evidence="11 12">
    <name type="scientific">Popillia japonica</name>
    <name type="common">Japanese beetle</name>
    <dbReference type="NCBI Taxonomy" id="7064"/>
    <lineage>
        <taxon>Eukaryota</taxon>
        <taxon>Metazoa</taxon>
        <taxon>Ecdysozoa</taxon>
        <taxon>Arthropoda</taxon>
        <taxon>Hexapoda</taxon>
        <taxon>Insecta</taxon>
        <taxon>Pterygota</taxon>
        <taxon>Neoptera</taxon>
        <taxon>Endopterygota</taxon>
        <taxon>Coleoptera</taxon>
        <taxon>Polyphaga</taxon>
        <taxon>Scarabaeiformia</taxon>
        <taxon>Scarabaeidae</taxon>
        <taxon>Rutelinae</taxon>
        <taxon>Popillia</taxon>
    </lineage>
</organism>
<dbReference type="GO" id="GO:0005537">
    <property type="term" value="F:D-mannose binding"/>
    <property type="evidence" value="ECO:0007669"/>
    <property type="project" value="InterPro"/>
</dbReference>
<dbReference type="InterPro" id="IPR000479">
    <property type="entry name" value="CIMR_rpt"/>
</dbReference>
<dbReference type="InterPro" id="IPR009011">
    <property type="entry name" value="Man6P_isomerase_rcpt-bd_dom_sf"/>
</dbReference>
<accession>A0AAW1N9C7</accession>
<evidence type="ECO:0000256" key="4">
    <source>
        <dbReference type="ARBA" id="ARBA00022729"/>
    </source>
</evidence>
<keyword evidence="2" id="KW-0813">Transport</keyword>
<comment type="caution">
    <text evidence="11">The sequence shown here is derived from an EMBL/GenBank/DDBJ whole genome shotgun (WGS) entry which is preliminary data.</text>
</comment>
<dbReference type="Pfam" id="PF00878">
    <property type="entry name" value="CIMR"/>
    <property type="match status" value="1"/>
</dbReference>
<dbReference type="AlphaFoldDB" id="A0AAW1N9C7"/>
<evidence type="ECO:0000256" key="5">
    <source>
        <dbReference type="ARBA" id="ARBA00022989"/>
    </source>
</evidence>
<dbReference type="PANTHER" id="PTHR15071:SF0">
    <property type="entry name" value="MANNOSE 6-PHOSPHATE RECEPTOR-LIKE PROTEIN 1"/>
    <property type="match status" value="1"/>
</dbReference>